<dbReference type="InterPro" id="IPR007213">
    <property type="entry name" value="Ppm1/Ppm2/Tcmp"/>
</dbReference>
<dbReference type="NCBIfam" id="TIGR00027">
    <property type="entry name" value="mthyl_TIGR00027"/>
    <property type="match status" value="1"/>
</dbReference>
<dbReference type="RefSeq" id="WP_378258992.1">
    <property type="nucleotide sequence ID" value="NZ_JBHSIT010000007.1"/>
</dbReference>
<evidence type="ECO:0000256" key="1">
    <source>
        <dbReference type="ARBA" id="ARBA00003907"/>
    </source>
</evidence>
<dbReference type="SUPFAM" id="SSF53335">
    <property type="entry name" value="S-adenosyl-L-methionine-dependent methyltransferases"/>
    <property type="match status" value="1"/>
</dbReference>
<sequence>MASRDLPRALAGVGATAIGVALIRARESERDDRLYDDPYARAFADAAEREFLDPGAPEGSAETWATVARLVDVFYEGRTVGVRMSDDALRDAVASGCEQLVMLGAGLDTHAFRLGLPSAVHLFEVDLPEMFAFKERVLGGLGAVPSCRRSVVAADLRGDWRTALMDAGFREDVPARWTDAGVLAYLTREEARRVVRTIGELSAPGSLFGFGHSRLEAMADRIRTVPDAGRLMPGLADRSAERERGLGWDAPEWLERNGWRTEFRELAAIAASYGRALPHSSGAGSILATRL</sequence>
<proteinExistence type="inferred from homology"/>
<dbReference type="Gene3D" id="3.40.50.150">
    <property type="entry name" value="Vaccinia Virus protein VP39"/>
    <property type="match status" value="1"/>
</dbReference>
<comment type="function">
    <text evidence="1 6">Exhibits S-adenosyl-L-methionine-dependent methyltransferase activity.</text>
</comment>
<dbReference type="InterPro" id="IPR011610">
    <property type="entry name" value="SAM_mthyl_Trfase_ML2640-like"/>
</dbReference>
<reference evidence="8" key="1">
    <citation type="journal article" date="2019" name="Int. J. Syst. Evol. Microbiol.">
        <title>The Global Catalogue of Microorganisms (GCM) 10K type strain sequencing project: providing services to taxonomists for standard genome sequencing and annotation.</title>
        <authorList>
            <consortium name="The Broad Institute Genomics Platform"/>
            <consortium name="The Broad Institute Genome Sequencing Center for Infectious Disease"/>
            <person name="Wu L."/>
            <person name="Ma J."/>
        </authorList>
    </citation>
    <scope>NUCLEOTIDE SEQUENCE [LARGE SCALE GENOMIC DNA]</scope>
    <source>
        <strain evidence="8">KLKA75</strain>
    </source>
</reference>
<keyword evidence="5 6" id="KW-0949">S-adenosyl-L-methionine</keyword>
<evidence type="ECO:0000256" key="2">
    <source>
        <dbReference type="ARBA" id="ARBA00008138"/>
    </source>
</evidence>
<keyword evidence="4 7" id="KW-0808">Transferase</keyword>
<dbReference type="EMBL" id="JBHSIT010000007">
    <property type="protein sequence ID" value="MFC4910560.1"/>
    <property type="molecule type" value="Genomic_DNA"/>
</dbReference>
<dbReference type="Pfam" id="PF04072">
    <property type="entry name" value="LCM"/>
    <property type="match status" value="1"/>
</dbReference>
<dbReference type="Proteomes" id="UP001595872">
    <property type="component" value="Unassembled WGS sequence"/>
</dbReference>
<keyword evidence="8" id="KW-1185">Reference proteome</keyword>
<gene>
    <name evidence="7" type="ORF">ACFPCY_24815</name>
</gene>
<dbReference type="InterPro" id="IPR029063">
    <property type="entry name" value="SAM-dependent_MTases_sf"/>
</dbReference>
<dbReference type="PANTHER" id="PTHR43619">
    <property type="entry name" value="S-ADENOSYL-L-METHIONINE-DEPENDENT METHYLTRANSFERASE YKTD-RELATED"/>
    <property type="match status" value="1"/>
</dbReference>
<evidence type="ECO:0000313" key="8">
    <source>
        <dbReference type="Proteomes" id="UP001595872"/>
    </source>
</evidence>
<comment type="similarity">
    <text evidence="2 6">Belongs to the UPF0677 family.</text>
</comment>
<name>A0ABV9U4S6_9ACTN</name>
<accession>A0ABV9U4S6</accession>
<dbReference type="GO" id="GO:0008168">
    <property type="term" value="F:methyltransferase activity"/>
    <property type="evidence" value="ECO:0007669"/>
    <property type="project" value="UniProtKB-KW"/>
</dbReference>
<keyword evidence="3 6" id="KW-0489">Methyltransferase</keyword>
<comment type="caution">
    <text evidence="7">The sequence shown here is derived from an EMBL/GenBank/DDBJ whole genome shotgun (WGS) entry which is preliminary data.</text>
</comment>
<dbReference type="PANTHER" id="PTHR43619:SF2">
    <property type="entry name" value="S-ADENOSYL-L-METHIONINE-DEPENDENT METHYLTRANSFERASES SUPERFAMILY PROTEIN"/>
    <property type="match status" value="1"/>
</dbReference>
<evidence type="ECO:0000313" key="7">
    <source>
        <dbReference type="EMBL" id="MFC4910560.1"/>
    </source>
</evidence>
<evidence type="ECO:0000256" key="4">
    <source>
        <dbReference type="ARBA" id="ARBA00022679"/>
    </source>
</evidence>
<evidence type="ECO:0000256" key="6">
    <source>
        <dbReference type="RuleBase" id="RU362030"/>
    </source>
</evidence>
<evidence type="ECO:0000256" key="3">
    <source>
        <dbReference type="ARBA" id="ARBA00022603"/>
    </source>
</evidence>
<organism evidence="7 8">
    <name type="scientific">Actinomadura gamaensis</name>
    <dbReference type="NCBI Taxonomy" id="1763541"/>
    <lineage>
        <taxon>Bacteria</taxon>
        <taxon>Bacillati</taxon>
        <taxon>Actinomycetota</taxon>
        <taxon>Actinomycetes</taxon>
        <taxon>Streptosporangiales</taxon>
        <taxon>Thermomonosporaceae</taxon>
        <taxon>Actinomadura</taxon>
    </lineage>
</organism>
<protein>
    <recommendedName>
        <fullName evidence="6">S-adenosyl-L-methionine-dependent methyltransferase</fullName>
        <ecNumber evidence="6">2.1.1.-</ecNumber>
    </recommendedName>
</protein>
<dbReference type="GO" id="GO:0032259">
    <property type="term" value="P:methylation"/>
    <property type="evidence" value="ECO:0007669"/>
    <property type="project" value="UniProtKB-KW"/>
</dbReference>
<evidence type="ECO:0000256" key="5">
    <source>
        <dbReference type="ARBA" id="ARBA00022691"/>
    </source>
</evidence>
<dbReference type="EC" id="2.1.1.-" evidence="6"/>